<proteinExistence type="predicted"/>
<dbReference type="InterPro" id="IPR038883">
    <property type="entry name" value="AN11006-like"/>
</dbReference>
<evidence type="ECO:0000313" key="3">
    <source>
        <dbReference type="EMBL" id="OCK80867.1"/>
    </source>
</evidence>
<accession>A0A8E2JFV4</accession>
<organism evidence="3 4">
    <name type="scientific">Lepidopterella palustris CBS 459.81</name>
    <dbReference type="NCBI Taxonomy" id="1314670"/>
    <lineage>
        <taxon>Eukaryota</taxon>
        <taxon>Fungi</taxon>
        <taxon>Dikarya</taxon>
        <taxon>Ascomycota</taxon>
        <taxon>Pezizomycotina</taxon>
        <taxon>Dothideomycetes</taxon>
        <taxon>Pleosporomycetidae</taxon>
        <taxon>Mytilinidiales</taxon>
        <taxon>Argynnaceae</taxon>
        <taxon>Lepidopterella</taxon>
    </lineage>
</organism>
<evidence type="ECO:0000313" key="4">
    <source>
        <dbReference type="Proteomes" id="UP000250266"/>
    </source>
</evidence>
<keyword evidence="4" id="KW-1185">Reference proteome</keyword>
<sequence length="312" mass="35449">MLQKSSATPLQPEPHAQPKTVKEDPWDPNRAEELPGQCPPLRRKGAIISRFNQFRKGLGQGALPSEARAEVIVNASHHSPVPMRPNISTEIPKDSFMKLPGELRNEIYSLLLFPTMSTIRIYFLGNPKEVFKTILQSSIFRVNQQIRAEALSYFCSMKSFEIMNVPSAMHFLKYIGPLGRAHLASLTLTFYHFKGDPGGMMLQSTAHFLKECKGLKSVKLQLEVPPESDFRVCRTRPLYLAPPLTAIPGLKSLARSLSTMENVSLHWSLIWWPTRIIPVEVAKWVEEYSEWLGLKFDWRDLHPKYVVKGSIA</sequence>
<gene>
    <name evidence="3" type="ORF">K432DRAFT_425420</name>
</gene>
<dbReference type="PANTHER" id="PTHR42085">
    <property type="entry name" value="F-BOX DOMAIN-CONTAINING PROTEIN"/>
    <property type="match status" value="1"/>
</dbReference>
<dbReference type="InterPro" id="IPR045518">
    <property type="entry name" value="2EXR"/>
</dbReference>
<dbReference type="AlphaFoldDB" id="A0A8E2JFV4"/>
<dbReference type="Proteomes" id="UP000250266">
    <property type="component" value="Unassembled WGS sequence"/>
</dbReference>
<feature type="domain" description="2EXR" evidence="2">
    <location>
        <begin position="95"/>
        <end position="158"/>
    </location>
</feature>
<feature type="compositionally biased region" description="Basic and acidic residues" evidence="1">
    <location>
        <begin position="20"/>
        <end position="33"/>
    </location>
</feature>
<protein>
    <recommendedName>
        <fullName evidence="2">2EXR domain-containing protein</fullName>
    </recommendedName>
</protein>
<dbReference type="EMBL" id="KV744942">
    <property type="protein sequence ID" value="OCK80867.1"/>
    <property type="molecule type" value="Genomic_DNA"/>
</dbReference>
<feature type="region of interest" description="Disordered" evidence="1">
    <location>
        <begin position="1"/>
        <end position="41"/>
    </location>
</feature>
<name>A0A8E2JFV4_9PEZI</name>
<dbReference type="Pfam" id="PF20150">
    <property type="entry name" value="2EXR"/>
    <property type="match status" value="1"/>
</dbReference>
<dbReference type="PANTHER" id="PTHR42085:SF1">
    <property type="entry name" value="F-BOX DOMAIN-CONTAINING PROTEIN"/>
    <property type="match status" value="1"/>
</dbReference>
<evidence type="ECO:0000259" key="2">
    <source>
        <dbReference type="Pfam" id="PF20150"/>
    </source>
</evidence>
<reference evidence="3 4" key="1">
    <citation type="journal article" date="2016" name="Nat. Commun.">
        <title>Ectomycorrhizal ecology is imprinted in the genome of the dominant symbiotic fungus Cenococcum geophilum.</title>
        <authorList>
            <consortium name="DOE Joint Genome Institute"/>
            <person name="Peter M."/>
            <person name="Kohler A."/>
            <person name="Ohm R.A."/>
            <person name="Kuo A."/>
            <person name="Krutzmann J."/>
            <person name="Morin E."/>
            <person name="Arend M."/>
            <person name="Barry K.W."/>
            <person name="Binder M."/>
            <person name="Choi C."/>
            <person name="Clum A."/>
            <person name="Copeland A."/>
            <person name="Grisel N."/>
            <person name="Haridas S."/>
            <person name="Kipfer T."/>
            <person name="LaButti K."/>
            <person name="Lindquist E."/>
            <person name="Lipzen A."/>
            <person name="Maire R."/>
            <person name="Meier B."/>
            <person name="Mihaltcheva S."/>
            <person name="Molinier V."/>
            <person name="Murat C."/>
            <person name="Poggeler S."/>
            <person name="Quandt C.A."/>
            <person name="Sperisen C."/>
            <person name="Tritt A."/>
            <person name="Tisserant E."/>
            <person name="Crous P.W."/>
            <person name="Henrissat B."/>
            <person name="Nehls U."/>
            <person name="Egli S."/>
            <person name="Spatafora J.W."/>
            <person name="Grigoriev I.V."/>
            <person name="Martin F.M."/>
        </authorList>
    </citation>
    <scope>NUCLEOTIDE SEQUENCE [LARGE SCALE GENOMIC DNA]</scope>
    <source>
        <strain evidence="3 4">CBS 459.81</strain>
    </source>
</reference>
<evidence type="ECO:0000256" key="1">
    <source>
        <dbReference type="SAM" id="MobiDB-lite"/>
    </source>
</evidence>
<dbReference type="OrthoDB" id="62952at2759"/>